<name>A0AAV9JAG9_9PEZI</name>
<dbReference type="AlphaFoldDB" id="A0AAV9JAG9"/>
<dbReference type="Proteomes" id="UP001324427">
    <property type="component" value="Unassembled WGS sequence"/>
</dbReference>
<protein>
    <recommendedName>
        <fullName evidence="2">Rhodopsin domain-containing protein</fullName>
    </recommendedName>
</protein>
<feature type="region of interest" description="Disordered" evidence="1">
    <location>
        <begin position="121"/>
        <end position="144"/>
    </location>
</feature>
<dbReference type="PANTHER" id="PTHR39614">
    <property type="entry name" value="INTEGRAL MEMBRANE PROTEIN"/>
    <property type="match status" value="1"/>
</dbReference>
<accession>A0AAV9JAG9</accession>
<proteinExistence type="predicted"/>
<feature type="domain" description="Rhodopsin" evidence="2">
    <location>
        <begin position="2"/>
        <end position="83"/>
    </location>
</feature>
<dbReference type="EMBL" id="JAVFHQ010000048">
    <property type="protein sequence ID" value="KAK4541843.1"/>
    <property type="molecule type" value="Genomic_DNA"/>
</dbReference>
<keyword evidence="4" id="KW-1185">Reference proteome</keyword>
<dbReference type="Pfam" id="PF20684">
    <property type="entry name" value="Fung_rhodopsin"/>
    <property type="match status" value="1"/>
</dbReference>
<comment type="caution">
    <text evidence="3">The sequence shown here is derived from an EMBL/GenBank/DDBJ whole genome shotgun (WGS) entry which is preliminary data.</text>
</comment>
<dbReference type="InterPro" id="IPR049326">
    <property type="entry name" value="Rhodopsin_dom_fungi"/>
</dbReference>
<evidence type="ECO:0000259" key="2">
    <source>
        <dbReference type="Pfam" id="PF20684"/>
    </source>
</evidence>
<evidence type="ECO:0000313" key="4">
    <source>
        <dbReference type="Proteomes" id="UP001324427"/>
    </source>
</evidence>
<evidence type="ECO:0000256" key="1">
    <source>
        <dbReference type="SAM" id="MobiDB-lite"/>
    </source>
</evidence>
<reference evidence="3 4" key="1">
    <citation type="submission" date="2021-11" db="EMBL/GenBank/DDBJ databases">
        <title>Black yeast isolated from Biological Soil Crust.</title>
        <authorList>
            <person name="Kurbessoian T."/>
        </authorList>
    </citation>
    <scope>NUCLEOTIDE SEQUENCE [LARGE SCALE GENOMIC DNA]</scope>
    <source>
        <strain evidence="3 4">CCFEE 5522</strain>
    </source>
</reference>
<gene>
    <name evidence="3" type="ORF">LTR36_007375</name>
</gene>
<evidence type="ECO:0000313" key="3">
    <source>
        <dbReference type="EMBL" id="KAK4541843.1"/>
    </source>
</evidence>
<organism evidence="3 4">
    <name type="scientific">Oleoguttula mirabilis</name>
    <dbReference type="NCBI Taxonomy" id="1507867"/>
    <lineage>
        <taxon>Eukaryota</taxon>
        <taxon>Fungi</taxon>
        <taxon>Dikarya</taxon>
        <taxon>Ascomycota</taxon>
        <taxon>Pezizomycotina</taxon>
        <taxon>Dothideomycetes</taxon>
        <taxon>Dothideomycetidae</taxon>
        <taxon>Mycosphaerellales</taxon>
        <taxon>Teratosphaeriaceae</taxon>
        <taxon>Oleoguttula</taxon>
    </lineage>
</organism>
<sequence>MFIAPVWLAWGLQRPLETKLEIVAPFALRLFILILTGLRLGSFDQAGFATDPGLHEAKYIAFTQAELSYSMIAATFPTARRMMLNLTTFYNGGHFGETVVSQNQSHSGSRADVFAMKSMRKGNTDVGRSRTGQDGGDMDDNDNDSQELIIRKDVVIEVNQENGQFKPASLTFG</sequence>
<dbReference type="PANTHER" id="PTHR39614:SF2">
    <property type="entry name" value="INTEGRAL MEMBRANE PROTEIN"/>
    <property type="match status" value="1"/>
</dbReference>